<feature type="transmembrane region" description="Helical" evidence="8">
    <location>
        <begin position="210"/>
        <end position="229"/>
    </location>
</feature>
<comment type="caution">
    <text evidence="10">The sequence shown here is derived from an EMBL/GenBank/DDBJ whole genome shotgun (WGS) entry which is preliminary data.</text>
</comment>
<dbReference type="SUPFAM" id="SSF103473">
    <property type="entry name" value="MFS general substrate transporter"/>
    <property type="match status" value="2"/>
</dbReference>
<dbReference type="InterPro" id="IPR011701">
    <property type="entry name" value="MFS"/>
</dbReference>
<feature type="transmembrane region" description="Helical" evidence="8">
    <location>
        <begin position="20"/>
        <end position="39"/>
    </location>
</feature>
<keyword evidence="7" id="KW-0046">Antibiotic resistance</keyword>
<evidence type="ECO:0000313" key="11">
    <source>
        <dbReference type="Proteomes" id="UP000317940"/>
    </source>
</evidence>
<dbReference type="InterPro" id="IPR020846">
    <property type="entry name" value="MFS_dom"/>
</dbReference>
<dbReference type="RefSeq" id="WP_145909898.1">
    <property type="nucleotide sequence ID" value="NZ_BAAAMZ010000002.1"/>
</dbReference>
<dbReference type="Gene3D" id="1.20.1720.10">
    <property type="entry name" value="Multidrug resistance protein D"/>
    <property type="match status" value="1"/>
</dbReference>
<dbReference type="GO" id="GO:0005886">
    <property type="term" value="C:plasma membrane"/>
    <property type="evidence" value="ECO:0007669"/>
    <property type="project" value="UniProtKB-SubCell"/>
</dbReference>
<protein>
    <submittedName>
        <fullName evidence="10">MFS transporter</fullName>
    </submittedName>
</protein>
<comment type="subcellular location">
    <subcellularLocation>
        <location evidence="1">Cell membrane</location>
        <topology evidence="1">Multi-pass membrane protein</topology>
    </subcellularLocation>
</comment>
<feature type="transmembrane region" description="Helical" evidence="8">
    <location>
        <begin position="241"/>
        <end position="259"/>
    </location>
</feature>
<keyword evidence="3" id="KW-1003">Cell membrane</keyword>
<feature type="transmembrane region" description="Helical" evidence="8">
    <location>
        <begin position="439"/>
        <end position="459"/>
    </location>
</feature>
<sequence length="482" mass="48290">MTAVLRADTGSGHSAAEGRALRRTLAVLLLIVLFSGFQQSYFTPLFQALGDRYHAGVTALSWTVTGPALTAAVATPLLAALGDRHGHLRVLRLTTAAVVAGAALIALAPGYPLLVAGRVLQGCLAGFLPLMAGLVRQRHGMRDTRRAIAYLSAALMLGVLLGSACSSLLLRTAGVGAVLWVPAAGTAVGLGLLCAGHGEPTGRPAAGGRVDWPGAGLLATALVLVLLALHDGAAWGWRSPGTLGCLAAGALLLAAWVVVQLRTPAPLIDVRRLLRPRLLPVFAVGACVHAIVLGGQVSYSTYLTSPAGLGLPPSSVGLVLLPAFCGMTLLSACANRLGRAMGLRRVMVLGAALVLLGAVGLLLRHSTAADLAVTLACCGAGTGLISAAARILVVDGLRAEETAAGAGLFELLVSLGTAVGSAVTAAVLTTHGGGHQAYLTAWTVGTGVAVVGLAAALLVRVPGGSRRGVSPGAGAAAARRTS</sequence>
<feature type="transmembrane region" description="Helical" evidence="8">
    <location>
        <begin position="115"/>
        <end position="135"/>
    </location>
</feature>
<keyword evidence="4 8" id="KW-0812">Transmembrane</keyword>
<feature type="transmembrane region" description="Helical" evidence="8">
    <location>
        <begin position="279"/>
        <end position="302"/>
    </location>
</feature>
<dbReference type="Pfam" id="PF07690">
    <property type="entry name" value="MFS_1"/>
    <property type="match status" value="2"/>
</dbReference>
<dbReference type="PANTHER" id="PTHR42718:SF46">
    <property type="entry name" value="BLR6921 PROTEIN"/>
    <property type="match status" value="1"/>
</dbReference>
<dbReference type="PROSITE" id="PS50850">
    <property type="entry name" value="MFS"/>
    <property type="match status" value="1"/>
</dbReference>
<dbReference type="GO" id="GO:0046677">
    <property type="term" value="P:response to antibiotic"/>
    <property type="evidence" value="ECO:0007669"/>
    <property type="project" value="UniProtKB-KW"/>
</dbReference>
<feature type="transmembrane region" description="Helical" evidence="8">
    <location>
        <begin position="314"/>
        <end position="334"/>
    </location>
</feature>
<feature type="transmembrane region" description="Helical" evidence="8">
    <location>
        <begin position="371"/>
        <end position="393"/>
    </location>
</feature>
<accession>A0A561T664</accession>
<evidence type="ECO:0000259" key="9">
    <source>
        <dbReference type="PROSITE" id="PS50850"/>
    </source>
</evidence>
<dbReference type="Proteomes" id="UP000317940">
    <property type="component" value="Unassembled WGS sequence"/>
</dbReference>
<keyword evidence="5 8" id="KW-1133">Transmembrane helix</keyword>
<feature type="domain" description="Major facilitator superfamily (MFS) profile" evidence="9">
    <location>
        <begin position="24"/>
        <end position="464"/>
    </location>
</feature>
<dbReference type="OrthoDB" id="4351216at2"/>
<evidence type="ECO:0000256" key="3">
    <source>
        <dbReference type="ARBA" id="ARBA00022475"/>
    </source>
</evidence>
<keyword evidence="6 8" id="KW-0472">Membrane</keyword>
<dbReference type="EMBL" id="VIWT01000004">
    <property type="protein sequence ID" value="TWF82601.1"/>
    <property type="molecule type" value="Genomic_DNA"/>
</dbReference>
<feature type="transmembrane region" description="Helical" evidence="8">
    <location>
        <begin position="346"/>
        <end position="365"/>
    </location>
</feature>
<gene>
    <name evidence="10" type="ORF">FHX73_1483</name>
</gene>
<evidence type="ECO:0000256" key="8">
    <source>
        <dbReference type="SAM" id="Phobius"/>
    </source>
</evidence>
<feature type="transmembrane region" description="Helical" evidence="8">
    <location>
        <begin position="405"/>
        <end position="427"/>
    </location>
</feature>
<dbReference type="Gene3D" id="1.20.1250.20">
    <property type="entry name" value="MFS general substrate transporter like domains"/>
    <property type="match status" value="1"/>
</dbReference>
<evidence type="ECO:0000256" key="5">
    <source>
        <dbReference type="ARBA" id="ARBA00022989"/>
    </source>
</evidence>
<feature type="transmembrane region" description="Helical" evidence="8">
    <location>
        <begin position="177"/>
        <end position="198"/>
    </location>
</feature>
<evidence type="ECO:0000256" key="2">
    <source>
        <dbReference type="ARBA" id="ARBA00022448"/>
    </source>
</evidence>
<reference evidence="10 11" key="1">
    <citation type="submission" date="2019-06" db="EMBL/GenBank/DDBJ databases">
        <title>Sequencing the genomes of 1000 actinobacteria strains.</title>
        <authorList>
            <person name="Klenk H.-P."/>
        </authorList>
    </citation>
    <scope>NUCLEOTIDE SEQUENCE [LARGE SCALE GENOMIC DNA]</scope>
    <source>
        <strain evidence="10 11">DSM 44826</strain>
    </source>
</reference>
<dbReference type="GO" id="GO:0022857">
    <property type="term" value="F:transmembrane transporter activity"/>
    <property type="evidence" value="ECO:0007669"/>
    <property type="project" value="InterPro"/>
</dbReference>
<organism evidence="10 11">
    <name type="scientific">Kitasatospora viridis</name>
    <dbReference type="NCBI Taxonomy" id="281105"/>
    <lineage>
        <taxon>Bacteria</taxon>
        <taxon>Bacillati</taxon>
        <taxon>Actinomycetota</taxon>
        <taxon>Actinomycetes</taxon>
        <taxon>Kitasatosporales</taxon>
        <taxon>Streptomycetaceae</taxon>
        <taxon>Kitasatospora</taxon>
    </lineage>
</organism>
<feature type="transmembrane region" description="Helical" evidence="8">
    <location>
        <begin position="147"/>
        <end position="171"/>
    </location>
</feature>
<evidence type="ECO:0000256" key="1">
    <source>
        <dbReference type="ARBA" id="ARBA00004651"/>
    </source>
</evidence>
<evidence type="ECO:0000256" key="4">
    <source>
        <dbReference type="ARBA" id="ARBA00022692"/>
    </source>
</evidence>
<evidence type="ECO:0000313" key="10">
    <source>
        <dbReference type="EMBL" id="TWF82601.1"/>
    </source>
</evidence>
<dbReference type="PANTHER" id="PTHR42718">
    <property type="entry name" value="MAJOR FACILITATOR SUPERFAMILY MULTIDRUG TRANSPORTER MFSC"/>
    <property type="match status" value="1"/>
</dbReference>
<dbReference type="InterPro" id="IPR036259">
    <property type="entry name" value="MFS_trans_sf"/>
</dbReference>
<keyword evidence="2" id="KW-0813">Transport</keyword>
<dbReference type="AlphaFoldDB" id="A0A561T664"/>
<keyword evidence="11" id="KW-1185">Reference proteome</keyword>
<evidence type="ECO:0000256" key="7">
    <source>
        <dbReference type="ARBA" id="ARBA00023251"/>
    </source>
</evidence>
<name>A0A561T664_9ACTN</name>
<evidence type="ECO:0000256" key="6">
    <source>
        <dbReference type="ARBA" id="ARBA00023136"/>
    </source>
</evidence>
<feature type="transmembrane region" description="Helical" evidence="8">
    <location>
        <begin position="59"/>
        <end position="78"/>
    </location>
</feature>
<proteinExistence type="predicted"/>
<feature type="transmembrane region" description="Helical" evidence="8">
    <location>
        <begin position="90"/>
        <end position="109"/>
    </location>
</feature>